<name>A0A150H581_9MICO</name>
<evidence type="ECO:0000259" key="4">
    <source>
        <dbReference type="Pfam" id="PF00496"/>
    </source>
</evidence>
<dbReference type="PROSITE" id="PS51257">
    <property type="entry name" value="PROKAR_LIPOPROTEIN"/>
    <property type="match status" value="1"/>
</dbReference>
<dbReference type="Gene3D" id="3.90.76.10">
    <property type="entry name" value="Dipeptide-binding Protein, Domain 1"/>
    <property type="match status" value="1"/>
</dbReference>
<dbReference type="GO" id="GO:0043190">
    <property type="term" value="C:ATP-binding cassette (ABC) transporter complex"/>
    <property type="evidence" value="ECO:0007669"/>
    <property type="project" value="InterPro"/>
</dbReference>
<dbReference type="AlphaFoldDB" id="A0A150H581"/>
<keyword evidence="2" id="KW-0813">Transport</keyword>
<evidence type="ECO:0000256" key="1">
    <source>
        <dbReference type="ARBA" id="ARBA00005695"/>
    </source>
</evidence>
<dbReference type="GO" id="GO:0042597">
    <property type="term" value="C:periplasmic space"/>
    <property type="evidence" value="ECO:0007669"/>
    <property type="project" value="UniProtKB-ARBA"/>
</dbReference>
<dbReference type="GO" id="GO:0015833">
    <property type="term" value="P:peptide transport"/>
    <property type="evidence" value="ECO:0007669"/>
    <property type="project" value="TreeGrafter"/>
</dbReference>
<reference evidence="5 6" key="1">
    <citation type="submission" date="2016-01" db="EMBL/GenBank/DDBJ databases">
        <title>Use of Whole Genome Sequencing to ascertain that Brevibacterium massiliense (Roux, Raoult 2009) is a later heterotypic synonym of Brevibacterium ravenspurgense (Mages 2008).</title>
        <authorList>
            <person name="Bernier A.-M."/>
            <person name="Burdz T."/>
            <person name="Huynh C."/>
            <person name="Pachecho A.L."/>
            <person name="Wiebe D."/>
            <person name="Bonner C."/>
            <person name="Bernard K."/>
        </authorList>
    </citation>
    <scope>NUCLEOTIDE SEQUENCE [LARGE SCALE GENOMIC DNA]</scope>
    <source>
        <strain evidence="5 6">CCUG56047</strain>
    </source>
</reference>
<evidence type="ECO:0000256" key="3">
    <source>
        <dbReference type="ARBA" id="ARBA00022729"/>
    </source>
</evidence>
<comment type="similarity">
    <text evidence="1">Belongs to the bacterial solute-binding protein 5 family.</text>
</comment>
<dbReference type="Pfam" id="PF00496">
    <property type="entry name" value="SBP_bac_5"/>
    <property type="match status" value="1"/>
</dbReference>
<dbReference type="Gene3D" id="3.40.190.10">
    <property type="entry name" value="Periplasmic binding protein-like II"/>
    <property type="match status" value="1"/>
</dbReference>
<dbReference type="PANTHER" id="PTHR30290">
    <property type="entry name" value="PERIPLASMIC BINDING COMPONENT OF ABC TRANSPORTER"/>
    <property type="match status" value="1"/>
</dbReference>
<dbReference type="Gene3D" id="3.10.105.10">
    <property type="entry name" value="Dipeptide-binding Protein, Domain 3"/>
    <property type="match status" value="1"/>
</dbReference>
<organism evidence="5 6">
    <name type="scientific">Brevibacterium ravenspurgense</name>
    <dbReference type="NCBI Taxonomy" id="479117"/>
    <lineage>
        <taxon>Bacteria</taxon>
        <taxon>Bacillati</taxon>
        <taxon>Actinomycetota</taxon>
        <taxon>Actinomycetes</taxon>
        <taxon>Micrococcales</taxon>
        <taxon>Brevibacteriaceae</taxon>
        <taxon>Brevibacterium</taxon>
    </lineage>
</organism>
<gene>
    <name evidence="5" type="primary">gsiB</name>
    <name evidence="5" type="ORF">Bravens_01797</name>
</gene>
<keyword evidence="6" id="KW-1185">Reference proteome</keyword>
<dbReference type="PATRIC" id="fig|479117.4.peg.1780"/>
<proteinExistence type="inferred from homology"/>
<dbReference type="PANTHER" id="PTHR30290:SF9">
    <property type="entry name" value="OLIGOPEPTIDE-BINDING PROTEIN APPA"/>
    <property type="match status" value="1"/>
</dbReference>
<dbReference type="InterPro" id="IPR000914">
    <property type="entry name" value="SBP_5_dom"/>
</dbReference>
<dbReference type="GO" id="GO:1904680">
    <property type="term" value="F:peptide transmembrane transporter activity"/>
    <property type="evidence" value="ECO:0007669"/>
    <property type="project" value="TreeGrafter"/>
</dbReference>
<comment type="caution">
    <text evidence="5">The sequence shown here is derived from an EMBL/GenBank/DDBJ whole genome shotgun (WGS) entry which is preliminary data.</text>
</comment>
<dbReference type="PROSITE" id="PS51318">
    <property type="entry name" value="TAT"/>
    <property type="match status" value="1"/>
</dbReference>
<dbReference type="InterPro" id="IPR006311">
    <property type="entry name" value="TAT_signal"/>
</dbReference>
<protein>
    <submittedName>
        <fullName evidence="5">Glutathione-binding protein GsiB</fullName>
    </submittedName>
</protein>
<evidence type="ECO:0000256" key="2">
    <source>
        <dbReference type="ARBA" id="ARBA00022448"/>
    </source>
</evidence>
<accession>A0A150H581</accession>
<keyword evidence="3" id="KW-0732">Signal</keyword>
<evidence type="ECO:0000313" key="5">
    <source>
        <dbReference type="EMBL" id="KXZ57277.1"/>
    </source>
</evidence>
<dbReference type="InterPro" id="IPR039424">
    <property type="entry name" value="SBP_5"/>
</dbReference>
<dbReference type="PIRSF" id="PIRSF002741">
    <property type="entry name" value="MppA"/>
    <property type="match status" value="1"/>
</dbReference>
<dbReference type="Proteomes" id="UP000243589">
    <property type="component" value="Unassembled WGS sequence"/>
</dbReference>
<dbReference type="EMBL" id="LQQC01000012">
    <property type="protein sequence ID" value="KXZ57277.1"/>
    <property type="molecule type" value="Genomic_DNA"/>
</dbReference>
<evidence type="ECO:0000313" key="6">
    <source>
        <dbReference type="Proteomes" id="UP000243589"/>
    </source>
</evidence>
<sequence>MATKNGTELLSRRISRRRLLGTATAVGAAGMLSACGVNTTPEFDLTKPVKGGKLRVGLTGGTSADTVDAHISVNTTDICRQQNMYEGLIARGHDYEVEYRLATSVEPNEDATVWTAKLREGVKFSDGREMTAEDVIASYDRIRDPDDPKTNAAVLSTLDTMHAKGKYEVEFRFSAPNSVFDDPMSHYATSIVPADYDPKKPVGTGPFMLKSFEPALSTVLERNPHYWDGTPHLDEIELLNFNDTDAVINALLSNQVDCVAQIPVSLVEVIEADERMKILNSETGMWLPFTMRVDKAPFDDKRVRQAFRLAIDREQMVNQVLSGYGQVGNDMFGVYDPDYPKQFPQRRRDVEKAKKLLAEAGHPDGLTVELVTAPIQSGTVEAAQVFAQQARDAGIDIKIRRVDTTTFFGDNYLKWDFAQSFWYTRNFAPQADQCLMDNSPFNETNWASEKTNDIVKRIQAETNPEKRKKIIQEGQKQQYDEGGYIIWGFANQVDAYQKYVGGLKEDATGIPLSGFRFRDVWIAQA</sequence>
<dbReference type="SUPFAM" id="SSF53850">
    <property type="entry name" value="Periplasmic binding protein-like II"/>
    <property type="match status" value="1"/>
</dbReference>
<dbReference type="InterPro" id="IPR030678">
    <property type="entry name" value="Peptide/Ni-bd"/>
</dbReference>
<dbReference type="CDD" id="cd08503">
    <property type="entry name" value="PBP2_NikA_DppA_OppA_like_17"/>
    <property type="match status" value="1"/>
</dbReference>
<feature type="domain" description="Solute-binding protein family 5" evidence="4">
    <location>
        <begin position="96"/>
        <end position="431"/>
    </location>
</feature>